<sequence length="395" mass="42801">MSTPRAGSSSASHRSSYTGSSQSTSRATGRSAADRYDDNYNDCPRTGGSSSSSRLSGQTSSSRSTTRTVTGPSSSASYRSSQTGGSRSTSQASNQSRSTNLAMVPYSSQAASSRSAGQTWSQSRSTNRARVPRSSQGDNRGESSGGSLALRADTMSVMENPAAYNGSRLNKGNFVAGSVLFAEGSFRLVYKTFYRSGPAKGQKAVRKTLKSGTVFSAQPYEVDLRTSAKALTFIDAFNNAGLIDERIKINVPEVWKAVDHFNERGDPMRSIVEPFIEGYEKFNSNSGWNDVSTGWGEAMQALSHFSYHVSGGVCLLCDLQGGVCEREIILTDPVVLSRDGRFGVTDLGPDGIQTFFAHHRCNRYCDPRWARPRGVEIIRRRRGTTAMSNNRSLDH</sequence>
<evidence type="ECO:0000259" key="7">
    <source>
        <dbReference type="PROSITE" id="PS51158"/>
    </source>
</evidence>
<feature type="domain" description="Alpha-type protein kinase" evidence="7">
    <location>
        <begin position="140"/>
        <end position="378"/>
    </location>
</feature>
<evidence type="ECO:0000313" key="8">
    <source>
        <dbReference type="EMBL" id="OAA33051.1"/>
    </source>
</evidence>
<keyword evidence="5" id="KW-0067">ATP-binding</keyword>
<dbReference type="EMBL" id="AZGY01000001">
    <property type="protein sequence ID" value="OAA33051.1"/>
    <property type="molecule type" value="Genomic_DNA"/>
</dbReference>
<evidence type="ECO:0000256" key="4">
    <source>
        <dbReference type="ARBA" id="ARBA00022777"/>
    </source>
</evidence>
<dbReference type="SUPFAM" id="SSF56112">
    <property type="entry name" value="Protein kinase-like (PK-like)"/>
    <property type="match status" value="1"/>
</dbReference>
<keyword evidence="3" id="KW-0547">Nucleotide-binding</keyword>
<dbReference type="Proteomes" id="UP000078544">
    <property type="component" value="Unassembled WGS sequence"/>
</dbReference>
<keyword evidence="2" id="KW-0808">Transferase</keyword>
<keyword evidence="9" id="KW-1185">Reference proteome</keyword>
<dbReference type="SMART" id="SM00811">
    <property type="entry name" value="Alpha_kinase"/>
    <property type="match status" value="1"/>
</dbReference>
<name>A0A166UX12_9HYPO</name>
<dbReference type="GO" id="GO:0005524">
    <property type="term" value="F:ATP binding"/>
    <property type="evidence" value="ECO:0007669"/>
    <property type="project" value="UniProtKB-KW"/>
</dbReference>
<dbReference type="Pfam" id="PF02816">
    <property type="entry name" value="Alpha_kinase"/>
    <property type="match status" value="1"/>
</dbReference>
<comment type="caution">
    <text evidence="8">The sequence shown here is derived from an EMBL/GenBank/DDBJ whole genome shotgun (WGS) entry which is preliminary data.</text>
</comment>
<feature type="compositionally biased region" description="Low complexity" evidence="6">
    <location>
        <begin position="107"/>
        <end position="116"/>
    </location>
</feature>
<protein>
    <submittedName>
        <fullName evidence="8">Protein kinase-like domain protein</fullName>
    </submittedName>
</protein>
<evidence type="ECO:0000313" key="9">
    <source>
        <dbReference type="Proteomes" id="UP000078544"/>
    </source>
</evidence>
<gene>
    <name evidence="8" type="ORF">AAL_00516</name>
</gene>
<dbReference type="PANTHER" id="PTHR45992:SF11">
    <property type="entry name" value="ALPHA-TYPE PROTEIN KINASE DOMAIN-CONTAINING PROTEIN"/>
    <property type="match status" value="1"/>
</dbReference>
<organism evidence="8 9">
    <name type="scientific">Moelleriella libera RCEF 2490</name>
    <dbReference type="NCBI Taxonomy" id="1081109"/>
    <lineage>
        <taxon>Eukaryota</taxon>
        <taxon>Fungi</taxon>
        <taxon>Dikarya</taxon>
        <taxon>Ascomycota</taxon>
        <taxon>Pezizomycotina</taxon>
        <taxon>Sordariomycetes</taxon>
        <taxon>Hypocreomycetidae</taxon>
        <taxon>Hypocreales</taxon>
        <taxon>Clavicipitaceae</taxon>
        <taxon>Moelleriella</taxon>
    </lineage>
</organism>
<evidence type="ECO:0000256" key="6">
    <source>
        <dbReference type="SAM" id="MobiDB-lite"/>
    </source>
</evidence>
<dbReference type="Gene3D" id="3.20.200.10">
    <property type="entry name" value="MHCK/EF2 kinase"/>
    <property type="match status" value="1"/>
</dbReference>
<dbReference type="PANTHER" id="PTHR45992">
    <property type="entry name" value="EUKARYOTIC ELONGATION FACTOR 2 KINASE-RELATED"/>
    <property type="match status" value="1"/>
</dbReference>
<feature type="compositionally biased region" description="Low complexity" evidence="6">
    <location>
        <begin position="45"/>
        <end position="93"/>
    </location>
</feature>
<dbReference type="CDD" id="cd17509">
    <property type="entry name" value="Alpha_kinase"/>
    <property type="match status" value="1"/>
</dbReference>
<evidence type="ECO:0000256" key="2">
    <source>
        <dbReference type="ARBA" id="ARBA00022679"/>
    </source>
</evidence>
<keyword evidence="1" id="KW-0723">Serine/threonine-protein kinase</keyword>
<dbReference type="InterPro" id="IPR004166">
    <property type="entry name" value="a-kinase_dom"/>
</dbReference>
<evidence type="ECO:0000256" key="1">
    <source>
        <dbReference type="ARBA" id="ARBA00022527"/>
    </source>
</evidence>
<dbReference type="InterPro" id="IPR011009">
    <property type="entry name" value="Kinase-like_dom_sf"/>
</dbReference>
<dbReference type="AlphaFoldDB" id="A0A166UX12"/>
<reference evidence="8 9" key="1">
    <citation type="journal article" date="2016" name="Genome Biol. Evol.">
        <title>Divergent and convergent evolution of fungal pathogenicity.</title>
        <authorList>
            <person name="Shang Y."/>
            <person name="Xiao G."/>
            <person name="Zheng P."/>
            <person name="Cen K."/>
            <person name="Zhan S."/>
            <person name="Wang C."/>
        </authorList>
    </citation>
    <scope>NUCLEOTIDE SEQUENCE [LARGE SCALE GENOMIC DNA]</scope>
    <source>
        <strain evidence="8 9">RCEF 2490</strain>
    </source>
</reference>
<dbReference type="OrthoDB" id="301415at2759"/>
<feature type="compositionally biased region" description="Low complexity" evidence="6">
    <location>
        <begin position="8"/>
        <end position="26"/>
    </location>
</feature>
<evidence type="ECO:0000256" key="5">
    <source>
        <dbReference type="ARBA" id="ARBA00022840"/>
    </source>
</evidence>
<dbReference type="STRING" id="1081109.A0A166UX12"/>
<evidence type="ECO:0000256" key="3">
    <source>
        <dbReference type="ARBA" id="ARBA00022741"/>
    </source>
</evidence>
<feature type="region of interest" description="Disordered" evidence="6">
    <location>
        <begin position="1"/>
        <end position="147"/>
    </location>
</feature>
<proteinExistence type="predicted"/>
<feature type="compositionally biased region" description="Polar residues" evidence="6">
    <location>
        <begin position="117"/>
        <end position="138"/>
    </location>
</feature>
<keyword evidence="4 8" id="KW-0418">Kinase</keyword>
<accession>A0A166UX12</accession>
<dbReference type="PROSITE" id="PS51158">
    <property type="entry name" value="ALPHA_KINASE"/>
    <property type="match status" value="1"/>
</dbReference>
<dbReference type="InterPro" id="IPR051852">
    <property type="entry name" value="Alpha-type_PK"/>
</dbReference>
<dbReference type="GO" id="GO:0004674">
    <property type="term" value="F:protein serine/threonine kinase activity"/>
    <property type="evidence" value="ECO:0007669"/>
    <property type="project" value="UniProtKB-KW"/>
</dbReference>